<dbReference type="InterPro" id="IPR036890">
    <property type="entry name" value="HATPase_C_sf"/>
</dbReference>
<sequence length="307" mass="33698">MQHILVVEDSATQAIQIQLFLKQAAYRVSLAGNGLEALQAIEKEAPDLVLTDMQMPEMDGLELVGQMRLTCPQIPVILMTAEGSDELAVEALAQGAAGYVPKSKLHALLPETIEHTLSLMHADRRYARLVGCIEKQALTLSIPNDPEMIDILVDLLQQMAEGIGLCDAADRVRLGSALEHALLNAIFRGNLEITREQMEQESVNLLTGEEAGLVDRRRSNEPYCNRKVFVDAVITQEQGKFIIRDEGPGFDHAAQQGGDDQLFVVDQSGRGLLLMRSFMDEVIFNARGNEVTLIRKASPPRQGVSAS</sequence>
<accession>A0A518DRL4</accession>
<dbReference type="Gene3D" id="3.30.565.10">
    <property type="entry name" value="Histidine kinase-like ATPase, C-terminal domain"/>
    <property type="match status" value="1"/>
</dbReference>
<dbReference type="OrthoDB" id="9770645at2"/>
<dbReference type="PANTHER" id="PTHR44591">
    <property type="entry name" value="STRESS RESPONSE REGULATOR PROTEIN 1"/>
    <property type="match status" value="1"/>
</dbReference>
<dbReference type="KEGG" id="lcre:Pla8534_22540"/>
<feature type="modified residue" description="4-aspartylphosphate" evidence="2">
    <location>
        <position position="52"/>
    </location>
</feature>
<keyword evidence="5" id="KW-1185">Reference proteome</keyword>
<reference evidence="4 5" key="1">
    <citation type="submission" date="2019-02" db="EMBL/GenBank/DDBJ databases">
        <title>Deep-cultivation of Planctomycetes and their phenomic and genomic characterization uncovers novel biology.</title>
        <authorList>
            <person name="Wiegand S."/>
            <person name="Jogler M."/>
            <person name="Boedeker C."/>
            <person name="Pinto D."/>
            <person name="Vollmers J."/>
            <person name="Rivas-Marin E."/>
            <person name="Kohn T."/>
            <person name="Peeters S.H."/>
            <person name="Heuer A."/>
            <person name="Rast P."/>
            <person name="Oberbeckmann S."/>
            <person name="Bunk B."/>
            <person name="Jeske O."/>
            <person name="Meyerdierks A."/>
            <person name="Storesund J.E."/>
            <person name="Kallscheuer N."/>
            <person name="Luecker S."/>
            <person name="Lage O.M."/>
            <person name="Pohl T."/>
            <person name="Merkel B.J."/>
            <person name="Hornburger P."/>
            <person name="Mueller R.-W."/>
            <person name="Bruemmer F."/>
            <person name="Labrenz M."/>
            <person name="Spormann A.M."/>
            <person name="Op den Camp H."/>
            <person name="Overmann J."/>
            <person name="Amann R."/>
            <person name="Jetten M.S.M."/>
            <person name="Mascher T."/>
            <person name="Medema M.H."/>
            <person name="Devos D.P."/>
            <person name="Kaster A.-K."/>
            <person name="Ovreas L."/>
            <person name="Rohde M."/>
            <person name="Galperin M.Y."/>
            <person name="Jogler C."/>
        </authorList>
    </citation>
    <scope>NUCLEOTIDE SEQUENCE [LARGE SCALE GENOMIC DNA]</scope>
    <source>
        <strain evidence="4 5">Pla85_3_4</strain>
    </source>
</reference>
<dbReference type="InterPro" id="IPR003594">
    <property type="entry name" value="HATPase_dom"/>
</dbReference>
<dbReference type="PANTHER" id="PTHR44591:SF3">
    <property type="entry name" value="RESPONSE REGULATORY DOMAIN-CONTAINING PROTEIN"/>
    <property type="match status" value="1"/>
</dbReference>
<dbReference type="PROSITE" id="PS50110">
    <property type="entry name" value="RESPONSE_REGULATORY"/>
    <property type="match status" value="1"/>
</dbReference>
<evidence type="ECO:0000313" key="4">
    <source>
        <dbReference type="EMBL" id="QDU94463.1"/>
    </source>
</evidence>
<dbReference type="InterPro" id="IPR050595">
    <property type="entry name" value="Bact_response_regulator"/>
</dbReference>
<feature type="domain" description="Response regulatory" evidence="3">
    <location>
        <begin position="3"/>
        <end position="117"/>
    </location>
</feature>
<dbReference type="Pfam" id="PF00072">
    <property type="entry name" value="Response_reg"/>
    <property type="match status" value="1"/>
</dbReference>
<dbReference type="InterPro" id="IPR001789">
    <property type="entry name" value="Sig_transdc_resp-reg_receiver"/>
</dbReference>
<evidence type="ECO:0000256" key="1">
    <source>
        <dbReference type="ARBA" id="ARBA00022553"/>
    </source>
</evidence>
<keyword evidence="1 2" id="KW-0597">Phosphoprotein</keyword>
<dbReference type="EMBL" id="CP036433">
    <property type="protein sequence ID" value="QDU94463.1"/>
    <property type="molecule type" value="Genomic_DNA"/>
</dbReference>
<dbReference type="AlphaFoldDB" id="A0A518DRL4"/>
<proteinExistence type="predicted"/>
<evidence type="ECO:0000256" key="2">
    <source>
        <dbReference type="PROSITE-ProRule" id="PRU00169"/>
    </source>
</evidence>
<dbReference type="InterPro" id="IPR011006">
    <property type="entry name" value="CheY-like_superfamily"/>
</dbReference>
<dbReference type="Pfam" id="PF13581">
    <property type="entry name" value="HATPase_c_2"/>
    <property type="match status" value="1"/>
</dbReference>
<protein>
    <submittedName>
        <fullName evidence="4">Transcriptional regulatory protein ZraR</fullName>
    </submittedName>
</protein>
<organism evidence="4 5">
    <name type="scientific">Lignipirellula cremea</name>
    <dbReference type="NCBI Taxonomy" id="2528010"/>
    <lineage>
        <taxon>Bacteria</taxon>
        <taxon>Pseudomonadati</taxon>
        <taxon>Planctomycetota</taxon>
        <taxon>Planctomycetia</taxon>
        <taxon>Pirellulales</taxon>
        <taxon>Pirellulaceae</taxon>
        <taxon>Lignipirellula</taxon>
    </lineage>
</organism>
<evidence type="ECO:0000259" key="3">
    <source>
        <dbReference type="PROSITE" id="PS50110"/>
    </source>
</evidence>
<gene>
    <name evidence="4" type="primary">zraR_6</name>
    <name evidence="4" type="ORF">Pla8534_22540</name>
</gene>
<dbReference type="GO" id="GO:0000160">
    <property type="term" value="P:phosphorelay signal transduction system"/>
    <property type="evidence" value="ECO:0007669"/>
    <property type="project" value="InterPro"/>
</dbReference>
<dbReference type="Proteomes" id="UP000317648">
    <property type="component" value="Chromosome"/>
</dbReference>
<name>A0A518DRL4_9BACT</name>
<dbReference type="Gene3D" id="3.40.50.2300">
    <property type="match status" value="1"/>
</dbReference>
<evidence type="ECO:0000313" key="5">
    <source>
        <dbReference type="Proteomes" id="UP000317648"/>
    </source>
</evidence>
<dbReference type="CDD" id="cd00156">
    <property type="entry name" value="REC"/>
    <property type="match status" value="1"/>
</dbReference>
<dbReference type="SUPFAM" id="SSF52172">
    <property type="entry name" value="CheY-like"/>
    <property type="match status" value="1"/>
</dbReference>
<dbReference type="SMART" id="SM00448">
    <property type="entry name" value="REC"/>
    <property type="match status" value="1"/>
</dbReference>
<dbReference type="CDD" id="cd16936">
    <property type="entry name" value="HATPase_RsbW-like"/>
    <property type="match status" value="1"/>
</dbReference>
<dbReference type="RefSeq" id="WP_145052900.1">
    <property type="nucleotide sequence ID" value="NZ_CP036433.1"/>
</dbReference>